<gene>
    <name evidence="3" type="ORF">BDU57DRAFT_530762</name>
</gene>
<dbReference type="InterPro" id="IPR015131">
    <property type="entry name" value="Killer_tox_Kp4"/>
</dbReference>
<feature type="signal peptide" evidence="1">
    <location>
        <begin position="1"/>
        <end position="18"/>
    </location>
</feature>
<accession>A0A6A5QHD7</accession>
<evidence type="ECO:0000256" key="1">
    <source>
        <dbReference type="SAM" id="SignalP"/>
    </source>
</evidence>
<dbReference type="EMBL" id="ML979137">
    <property type="protein sequence ID" value="KAF1914230.1"/>
    <property type="molecule type" value="Genomic_DNA"/>
</dbReference>
<proteinExistence type="predicted"/>
<evidence type="ECO:0000313" key="4">
    <source>
        <dbReference type="Proteomes" id="UP000800096"/>
    </source>
</evidence>
<evidence type="ECO:0000259" key="2">
    <source>
        <dbReference type="Pfam" id="PF09044"/>
    </source>
</evidence>
<dbReference type="SUPFAM" id="SSF55221">
    <property type="entry name" value="Yeast killer toxins"/>
    <property type="match status" value="1"/>
</dbReference>
<sequence length="158" mass="16712">MWNNILATIVVTLNCALAMTALPSNANSEPKTSPHNVAARDAAKLGINCRGSSSCSSSSNLYDMRLFLQLIDNNTEFVSGQQAACRQFDPFNSSGGLGGLCVFPQKLLATEKVTGKDLKEAVSALIDHGCKRCGSTPIHSGEITVNYVTKPCGYGPCP</sequence>
<organism evidence="3 4">
    <name type="scientific">Ampelomyces quisqualis</name>
    <name type="common">Powdery mildew agent</name>
    <dbReference type="NCBI Taxonomy" id="50730"/>
    <lineage>
        <taxon>Eukaryota</taxon>
        <taxon>Fungi</taxon>
        <taxon>Dikarya</taxon>
        <taxon>Ascomycota</taxon>
        <taxon>Pezizomycotina</taxon>
        <taxon>Dothideomycetes</taxon>
        <taxon>Pleosporomycetidae</taxon>
        <taxon>Pleosporales</taxon>
        <taxon>Pleosporineae</taxon>
        <taxon>Phaeosphaeriaceae</taxon>
        <taxon>Ampelomyces</taxon>
    </lineage>
</organism>
<feature type="domain" description="Killer toxin Kp4" evidence="2">
    <location>
        <begin position="38"/>
        <end position="148"/>
    </location>
</feature>
<dbReference type="GO" id="GO:0005576">
    <property type="term" value="C:extracellular region"/>
    <property type="evidence" value="ECO:0007669"/>
    <property type="project" value="InterPro"/>
</dbReference>
<keyword evidence="1" id="KW-0732">Signal</keyword>
<protein>
    <submittedName>
        <fullName evidence="3">Killer toxin Kp4/SMK</fullName>
    </submittedName>
</protein>
<reference evidence="3" key="1">
    <citation type="journal article" date="2020" name="Stud. Mycol.">
        <title>101 Dothideomycetes genomes: a test case for predicting lifestyles and emergence of pathogens.</title>
        <authorList>
            <person name="Haridas S."/>
            <person name="Albert R."/>
            <person name="Binder M."/>
            <person name="Bloem J."/>
            <person name="Labutti K."/>
            <person name="Salamov A."/>
            <person name="Andreopoulos B."/>
            <person name="Baker S."/>
            <person name="Barry K."/>
            <person name="Bills G."/>
            <person name="Bluhm B."/>
            <person name="Cannon C."/>
            <person name="Castanera R."/>
            <person name="Culley D."/>
            <person name="Daum C."/>
            <person name="Ezra D."/>
            <person name="Gonzalez J."/>
            <person name="Henrissat B."/>
            <person name="Kuo A."/>
            <person name="Liang C."/>
            <person name="Lipzen A."/>
            <person name="Lutzoni F."/>
            <person name="Magnuson J."/>
            <person name="Mondo S."/>
            <person name="Nolan M."/>
            <person name="Ohm R."/>
            <person name="Pangilinan J."/>
            <person name="Park H.-J."/>
            <person name="Ramirez L."/>
            <person name="Alfaro M."/>
            <person name="Sun H."/>
            <person name="Tritt A."/>
            <person name="Yoshinaga Y."/>
            <person name="Zwiers L.-H."/>
            <person name="Turgeon B."/>
            <person name="Goodwin S."/>
            <person name="Spatafora J."/>
            <person name="Crous P."/>
            <person name="Grigoriev I."/>
        </authorList>
    </citation>
    <scope>NUCLEOTIDE SEQUENCE</scope>
    <source>
        <strain evidence="3">HMLAC05119</strain>
    </source>
</reference>
<keyword evidence="4" id="KW-1185">Reference proteome</keyword>
<dbReference type="InterPro" id="IPR011329">
    <property type="entry name" value="Killer_tox_Kp4/SMK"/>
</dbReference>
<dbReference type="Proteomes" id="UP000800096">
    <property type="component" value="Unassembled WGS sequence"/>
</dbReference>
<name>A0A6A5QHD7_AMPQU</name>
<feature type="chain" id="PRO_5025440502" evidence="1">
    <location>
        <begin position="19"/>
        <end position="158"/>
    </location>
</feature>
<dbReference type="OrthoDB" id="4177994at2759"/>
<dbReference type="Pfam" id="PF09044">
    <property type="entry name" value="Kp4"/>
    <property type="match status" value="1"/>
</dbReference>
<dbReference type="Gene3D" id="3.30.430.10">
    <property type="entry name" value="Killer Toxin P4, subunit A"/>
    <property type="match status" value="1"/>
</dbReference>
<evidence type="ECO:0000313" key="3">
    <source>
        <dbReference type="EMBL" id="KAF1914230.1"/>
    </source>
</evidence>
<dbReference type="AlphaFoldDB" id="A0A6A5QHD7"/>